<dbReference type="Pfam" id="PF04120">
    <property type="entry name" value="Iron_permease"/>
    <property type="match status" value="1"/>
</dbReference>
<evidence type="ECO:0000313" key="3">
    <source>
        <dbReference type="Proteomes" id="UP000818323"/>
    </source>
</evidence>
<dbReference type="InterPro" id="IPR007251">
    <property type="entry name" value="Iron_permease_Fet4"/>
</dbReference>
<sequence>MSTSRLFTNFSNWVAQVTGRPISFGICLLVIVLWALSGPVFGFSDTWQLVVNTGTTIVTFLMVFLIQNTQNRDGAAIQAKLDELIRASAAQNVFIGIEHLTQEELDEIRAKCEAKAKAEAAASQAEAAANRKAAKAAEKATS</sequence>
<keyword evidence="1" id="KW-0472">Membrane</keyword>
<dbReference type="RefSeq" id="WP_161724443.1">
    <property type="nucleotide sequence ID" value="NZ_JAAAXI010000013.1"/>
</dbReference>
<evidence type="ECO:0000313" key="2">
    <source>
        <dbReference type="EMBL" id="NBJ23296.1"/>
    </source>
</evidence>
<keyword evidence="1" id="KW-1133">Transmembrane helix</keyword>
<evidence type="ECO:0000256" key="1">
    <source>
        <dbReference type="SAM" id="Phobius"/>
    </source>
</evidence>
<dbReference type="EMBL" id="JAAAXJ010000001">
    <property type="protein sequence ID" value="NBJ23296.1"/>
    <property type="molecule type" value="Genomic_DNA"/>
</dbReference>
<gene>
    <name evidence="2" type="ORF">GR303_02830</name>
</gene>
<accession>A0ABW9YSW2</accession>
<reference evidence="2 3" key="1">
    <citation type="submission" date="2020-01" db="EMBL/GenBank/DDBJ databases">
        <title>Microvirga sp. nov., an arsenate reduction bacterium isolated from Tibet hotspring sediments.</title>
        <authorList>
            <person name="Yuan C.-G."/>
        </authorList>
    </citation>
    <scope>NUCLEOTIDE SEQUENCE [LARGE SCALE GENOMIC DNA]</scope>
    <source>
        <strain evidence="2 3">SYSU G3D203</strain>
    </source>
</reference>
<dbReference type="Proteomes" id="UP000818323">
    <property type="component" value="Unassembled WGS sequence"/>
</dbReference>
<organism evidence="2 3">
    <name type="scientific">Microvirga arsenatis</name>
    <dbReference type="NCBI Taxonomy" id="2692265"/>
    <lineage>
        <taxon>Bacteria</taxon>
        <taxon>Pseudomonadati</taxon>
        <taxon>Pseudomonadota</taxon>
        <taxon>Alphaproteobacteria</taxon>
        <taxon>Hyphomicrobiales</taxon>
        <taxon>Methylobacteriaceae</taxon>
        <taxon>Microvirga</taxon>
    </lineage>
</organism>
<protein>
    <submittedName>
        <fullName evidence="2">Low affinity iron permease family protein</fullName>
    </submittedName>
</protein>
<name>A0ABW9YSW2_9HYPH</name>
<comment type="caution">
    <text evidence="2">The sequence shown here is derived from an EMBL/GenBank/DDBJ whole genome shotgun (WGS) entry which is preliminary data.</text>
</comment>
<feature type="transmembrane region" description="Helical" evidence="1">
    <location>
        <begin position="47"/>
        <end position="66"/>
    </location>
</feature>
<proteinExistence type="predicted"/>
<keyword evidence="3" id="KW-1185">Reference proteome</keyword>
<keyword evidence="1" id="KW-0812">Transmembrane</keyword>
<feature type="transmembrane region" description="Helical" evidence="1">
    <location>
        <begin position="21"/>
        <end position="41"/>
    </location>
</feature>